<evidence type="ECO:0000313" key="10">
    <source>
        <dbReference type="EMBL" id="POM59692.1"/>
    </source>
</evidence>
<dbReference type="GO" id="GO:0003964">
    <property type="term" value="F:RNA-directed DNA polymerase activity"/>
    <property type="evidence" value="ECO:0007669"/>
    <property type="project" value="UniProtKB-KW"/>
</dbReference>
<dbReference type="InterPro" id="IPR043502">
    <property type="entry name" value="DNA/RNA_pol_sf"/>
</dbReference>
<dbReference type="Pfam" id="PF03732">
    <property type="entry name" value="Retrotrans_gag"/>
    <property type="match status" value="1"/>
</dbReference>
<dbReference type="PANTHER" id="PTHR37984">
    <property type="entry name" value="PROTEIN CBG26694"/>
    <property type="match status" value="1"/>
</dbReference>
<dbReference type="Pfam" id="PF17917">
    <property type="entry name" value="RT_RNaseH"/>
    <property type="match status" value="1"/>
</dbReference>
<keyword evidence="11" id="KW-1185">Reference proteome</keyword>
<reference evidence="10 11" key="1">
    <citation type="journal article" date="2017" name="Genome Biol. Evol.">
        <title>Phytophthora megakarya and P. palmivora, closely related causal agents of cacao black pod rot, underwent increases in genome sizes and gene numbers by different mechanisms.</title>
        <authorList>
            <person name="Ali S.S."/>
            <person name="Shao J."/>
            <person name="Lary D.J."/>
            <person name="Kronmiller B."/>
            <person name="Shen D."/>
            <person name="Strem M.D."/>
            <person name="Amoako-Attah I."/>
            <person name="Akrofi A.Y."/>
            <person name="Begoude B.A."/>
            <person name="Ten Hoopen G.M."/>
            <person name="Coulibaly K."/>
            <person name="Kebe B.I."/>
            <person name="Melnick R.L."/>
            <person name="Guiltinan M.J."/>
            <person name="Tyler B.M."/>
            <person name="Meinhardt L.W."/>
            <person name="Bailey B.A."/>
        </authorList>
    </citation>
    <scope>NUCLEOTIDE SEQUENCE [LARGE SCALE GENOMIC DNA]</scope>
    <source>
        <strain evidence="11">sbr112.9</strain>
    </source>
</reference>
<dbReference type="Gene3D" id="3.30.70.270">
    <property type="match status" value="1"/>
</dbReference>
<keyword evidence="3" id="KW-0548">Nucleotidyltransferase</keyword>
<dbReference type="CDD" id="cd01647">
    <property type="entry name" value="RT_LTR"/>
    <property type="match status" value="1"/>
</dbReference>
<evidence type="ECO:0000256" key="4">
    <source>
        <dbReference type="ARBA" id="ARBA00022722"/>
    </source>
</evidence>
<feature type="non-terminal residue" evidence="10">
    <location>
        <position position="990"/>
    </location>
</feature>
<name>A0A2P4X2B2_9STRA</name>
<dbReference type="GO" id="GO:0004519">
    <property type="term" value="F:endonuclease activity"/>
    <property type="evidence" value="ECO:0007669"/>
    <property type="project" value="UniProtKB-KW"/>
</dbReference>
<dbReference type="GO" id="GO:0015074">
    <property type="term" value="P:DNA integration"/>
    <property type="evidence" value="ECO:0007669"/>
    <property type="project" value="InterPro"/>
</dbReference>
<feature type="region of interest" description="Disordered" evidence="8">
    <location>
        <begin position="126"/>
        <end position="151"/>
    </location>
</feature>
<keyword evidence="4" id="KW-0540">Nuclease</keyword>
<dbReference type="InterPro" id="IPR021109">
    <property type="entry name" value="Peptidase_aspartic_dom_sf"/>
</dbReference>
<dbReference type="EC" id="2.7.7.49" evidence="1"/>
<dbReference type="PROSITE" id="PS50994">
    <property type="entry name" value="INTEGRASE"/>
    <property type="match status" value="1"/>
</dbReference>
<keyword evidence="7" id="KW-0695">RNA-directed DNA polymerase</keyword>
<dbReference type="AlphaFoldDB" id="A0A2P4X2B2"/>
<evidence type="ECO:0000259" key="9">
    <source>
        <dbReference type="PROSITE" id="PS50994"/>
    </source>
</evidence>
<dbReference type="Gene3D" id="2.40.70.10">
    <property type="entry name" value="Acid Proteases"/>
    <property type="match status" value="1"/>
</dbReference>
<dbReference type="SUPFAM" id="SSF53098">
    <property type="entry name" value="Ribonuclease H-like"/>
    <property type="match status" value="1"/>
</dbReference>
<dbReference type="Gene3D" id="3.30.420.10">
    <property type="entry name" value="Ribonuclease H-like superfamily/Ribonuclease H"/>
    <property type="match status" value="1"/>
</dbReference>
<dbReference type="InterPro" id="IPR005162">
    <property type="entry name" value="Retrotrans_gag_dom"/>
</dbReference>
<dbReference type="Gene3D" id="3.10.10.10">
    <property type="entry name" value="HIV Type 1 Reverse Transcriptase, subunit A, domain 1"/>
    <property type="match status" value="1"/>
</dbReference>
<evidence type="ECO:0000256" key="2">
    <source>
        <dbReference type="ARBA" id="ARBA00022679"/>
    </source>
</evidence>
<keyword evidence="6" id="KW-0378">Hydrolase</keyword>
<evidence type="ECO:0000256" key="6">
    <source>
        <dbReference type="ARBA" id="ARBA00022801"/>
    </source>
</evidence>
<dbReference type="InterPro" id="IPR050951">
    <property type="entry name" value="Retrovirus_Pol_polyprotein"/>
</dbReference>
<dbReference type="GO" id="GO:0016787">
    <property type="term" value="F:hydrolase activity"/>
    <property type="evidence" value="ECO:0007669"/>
    <property type="project" value="UniProtKB-KW"/>
</dbReference>
<keyword evidence="5" id="KW-0255">Endonuclease</keyword>
<gene>
    <name evidence="10" type="ORF">PHPALM_31537</name>
</gene>
<comment type="caution">
    <text evidence="10">The sequence shown here is derived from an EMBL/GenBank/DDBJ whole genome shotgun (WGS) entry which is preliminary data.</text>
</comment>
<evidence type="ECO:0000256" key="8">
    <source>
        <dbReference type="SAM" id="MobiDB-lite"/>
    </source>
</evidence>
<evidence type="ECO:0000256" key="3">
    <source>
        <dbReference type="ARBA" id="ARBA00022695"/>
    </source>
</evidence>
<dbReference type="InterPro" id="IPR043128">
    <property type="entry name" value="Rev_trsase/Diguanyl_cyclase"/>
</dbReference>
<feature type="domain" description="Integrase catalytic" evidence="9">
    <location>
        <begin position="820"/>
        <end position="981"/>
    </location>
</feature>
<dbReference type="PANTHER" id="PTHR37984:SF5">
    <property type="entry name" value="PROTEIN NYNRIN-LIKE"/>
    <property type="match status" value="1"/>
</dbReference>
<dbReference type="InterPro" id="IPR036397">
    <property type="entry name" value="RNaseH_sf"/>
</dbReference>
<dbReference type="InterPro" id="IPR001584">
    <property type="entry name" value="Integrase_cat-core"/>
</dbReference>
<dbReference type="GO" id="GO:0003676">
    <property type="term" value="F:nucleic acid binding"/>
    <property type="evidence" value="ECO:0007669"/>
    <property type="project" value="InterPro"/>
</dbReference>
<evidence type="ECO:0000313" key="11">
    <source>
        <dbReference type="Proteomes" id="UP000237271"/>
    </source>
</evidence>
<dbReference type="CDD" id="cd09274">
    <property type="entry name" value="RNase_HI_RT_Ty3"/>
    <property type="match status" value="1"/>
</dbReference>
<accession>A0A2P4X2B2</accession>
<evidence type="ECO:0000256" key="5">
    <source>
        <dbReference type="ARBA" id="ARBA00022759"/>
    </source>
</evidence>
<dbReference type="Proteomes" id="UP000237271">
    <property type="component" value="Unassembled WGS sequence"/>
</dbReference>
<sequence>MDLAVKFEDFDSTESFLVLDMDKYDLTLGMPWLETHEPWIDWRGKVIEVSLPAVSDRALVSNVPTSARDWGARDGRQGAYAPKEVLGVTDSNQDVEVSLATGHETKAHCQALPDGTDQAGNIGPQAAEAAEESANGVSGGPTRVGVRDSTGTPVEDQDYIFDGVSGNLVKGGAVHVEALPEVSALLDLEETSIKDFLVELKAGEIAKMVLLKSEPSFDNLNSFSIIDEDVLKWFTNQRAMRLGSEILRNLEDPVYPLVKEYSDVVSKHPLSQLPPDRRVKSGMVRESKSPYLTPTFCVRNPNGKWRLIHAYNKLNNATAPAQTPNPRKDVLLNSMSGCTLYRALDRVDGYYLVLVDGYYQILMRESDIPVAAVSDPSGMLWEWLVMPQGLSNAPATFNCLVTHYGYEGASEAPPASVEVLIANKIYANIDKMEQAAFANLVPGQQEALIKLMSLLGPEGVAHLASQGPDAINARLEAFSSYENALLEHIQQRMSTAAPSMTAAALQGSTQPKPLMLSVQSFEGKEGENLMRIREVEMAMSSALPQTEHQRVALAISKLSGRAREWALTNGSSVDGAFPTWDELKRQLSRVFLPPNHAYRVRSHFLACHQGKKELLDYVEGLQTLIAGMFADPLPEVATTTVFVDGLRTGVARTEGFRSRTSSFEEAVAVALNAEHNIRPARMVWSGPQTSPPEGPVPMDLSYAEDEAAEQRRGIRRCFSCDANGRERVIAFESRQLKAAEKNYPVHDKELLAMKYTLIKFRVYLLGSKPFVIFTDHASLRTATQSPHLSQRMARWLSFFAEYNFEVKYKPGRQNALADALSRRPDYELAHVTSVSSSVTELIRNTGVVVFVDRLSKMAHLAAVPDTIDGKGTVSLFLDRVFRQHGLPESIVSDRDPRFTGEFWSAVFKVLGTRLDMSTAGHLQTDGQTERANRVVENILRSVCAETPNRWSAMLPVVEFAMNNAVHASTGFTPFYVNGLTHPRVPLTPSR</sequence>
<protein>
    <recommendedName>
        <fullName evidence="1">RNA-directed DNA polymerase</fullName>
        <ecNumber evidence="1">2.7.7.49</ecNumber>
    </recommendedName>
</protein>
<dbReference type="EMBL" id="NCKW01017056">
    <property type="protein sequence ID" value="POM59692.1"/>
    <property type="molecule type" value="Genomic_DNA"/>
</dbReference>
<dbReference type="SUPFAM" id="SSF56672">
    <property type="entry name" value="DNA/RNA polymerases"/>
    <property type="match status" value="2"/>
</dbReference>
<dbReference type="InterPro" id="IPR041373">
    <property type="entry name" value="RT_RNaseH"/>
</dbReference>
<dbReference type="InterPro" id="IPR012337">
    <property type="entry name" value="RNaseH-like_sf"/>
</dbReference>
<evidence type="ECO:0000256" key="1">
    <source>
        <dbReference type="ARBA" id="ARBA00012493"/>
    </source>
</evidence>
<organism evidence="10 11">
    <name type="scientific">Phytophthora palmivora</name>
    <dbReference type="NCBI Taxonomy" id="4796"/>
    <lineage>
        <taxon>Eukaryota</taxon>
        <taxon>Sar</taxon>
        <taxon>Stramenopiles</taxon>
        <taxon>Oomycota</taxon>
        <taxon>Peronosporomycetes</taxon>
        <taxon>Peronosporales</taxon>
        <taxon>Peronosporaceae</taxon>
        <taxon>Phytophthora</taxon>
    </lineage>
</organism>
<keyword evidence="2" id="KW-0808">Transferase</keyword>
<evidence type="ECO:0000256" key="7">
    <source>
        <dbReference type="ARBA" id="ARBA00022918"/>
    </source>
</evidence>
<proteinExistence type="predicted"/>